<organism evidence="2 3">
    <name type="scientific">Scleromatobacter humisilvae</name>
    <dbReference type="NCBI Taxonomy" id="2897159"/>
    <lineage>
        <taxon>Bacteria</taxon>
        <taxon>Pseudomonadati</taxon>
        <taxon>Pseudomonadota</taxon>
        <taxon>Betaproteobacteria</taxon>
        <taxon>Burkholderiales</taxon>
        <taxon>Sphaerotilaceae</taxon>
        <taxon>Scleromatobacter</taxon>
    </lineage>
</organism>
<comment type="caution">
    <text evidence="2">The sequence shown here is derived from an EMBL/GenBank/DDBJ whole genome shotgun (WGS) entry which is preliminary data.</text>
</comment>
<dbReference type="Proteomes" id="UP001139353">
    <property type="component" value="Unassembled WGS sequence"/>
</dbReference>
<sequence>MAIATTVAFDAYVVDTLMPDLVGHDRKPSAFVVYLYLAGVAKRTGRDRVAASLETIAVKTGLSKSSVQSAIRHLRRRGLLKDEPASSSDPTRVVLRPWIR</sequence>
<dbReference type="RefSeq" id="WP_275680146.1">
    <property type="nucleotide sequence ID" value="NZ_JAJLJH010000001.1"/>
</dbReference>
<accession>A0A9X1YDU8</accession>
<evidence type="ECO:0000313" key="3">
    <source>
        <dbReference type="Proteomes" id="UP001139353"/>
    </source>
</evidence>
<gene>
    <name evidence="2" type="ORF">LPC04_00145</name>
</gene>
<dbReference type="Gene3D" id="1.10.10.10">
    <property type="entry name" value="Winged helix-like DNA-binding domain superfamily/Winged helix DNA-binding domain"/>
    <property type="match status" value="1"/>
</dbReference>
<proteinExistence type="predicted"/>
<name>A0A9X1YDU8_9BURK</name>
<protein>
    <submittedName>
        <fullName evidence="2">Helix-turn-helix domain-containing protein</fullName>
    </submittedName>
</protein>
<dbReference type="AlphaFoldDB" id="A0A9X1YDU8"/>
<dbReference type="InterPro" id="IPR036388">
    <property type="entry name" value="WH-like_DNA-bd_sf"/>
</dbReference>
<reference evidence="2" key="1">
    <citation type="submission" date="2021-11" db="EMBL/GenBank/DDBJ databases">
        <title>BS-T2-15 a new species belonging to the Comamonadaceae family isolated from the soil of a French oak forest.</title>
        <authorList>
            <person name="Mieszkin S."/>
            <person name="Alain K."/>
        </authorList>
    </citation>
    <scope>NUCLEOTIDE SEQUENCE</scope>
    <source>
        <strain evidence="2">BS-T2-15</strain>
    </source>
</reference>
<evidence type="ECO:0000256" key="1">
    <source>
        <dbReference type="SAM" id="MobiDB-lite"/>
    </source>
</evidence>
<evidence type="ECO:0000313" key="2">
    <source>
        <dbReference type="EMBL" id="MCK9684113.1"/>
    </source>
</evidence>
<keyword evidence="3" id="KW-1185">Reference proteome</keyword>
<dbReference type="EMBL" id="JAJLJH010000001">
    <property type="protein sequence ID" value="MCK9684113.1"/>
    <property type="molecule type" value="Genomic_DNA"/>
</dbReference>
<feature type="region of interest" description="Disordered" evidence="1">
    <location>
        <begin position="81"/>
        <end position="100"/>
    </location>
</feature>
<dbReference type="Pfam" id="PF13730">
    <property type="entry name" value="HTH_36"/>
    <property type="match status" value="1"/>
</dbReference>